<evidence type="ECO:0000313" key="2">
    <source>
        <dbReference type="EMBL" id="ROR80000.1"/>
    </source>
</evidence>
<name>A0A3N2BXM1_9MICO</name>
<dbReference type="AlphaFoldDB" id="A0A3N2BXM1"/>
<dbReference type="EMBL" id="RKHL01000001">
    <property type="protein sequence ID" value="ROR80000.1"/>
    <property type="molecule type" value="Genomic_DNA"/>
</dbReference>
<evidence type="ECO:0000256" key="1">
    <source>
        <dbReference type="SAM" id="SignalP"/>
    </source>
</evidence>
<dbReference type="RefSeq" id="WP_143736398.1">
    <property type="nucleotide sequence ID" value="NZ_FXAP01000002.1"/>
</dbReference>
<gene>
    <name evidence="2" type="ORF">EDD42_0031</name>
</gene>
<feature type="chain" id="PRO_5018788112" description="Secreted protein" evidence="1">
    <location>
        <begin position="31"/>
        <end position="88"/>
    </location>
</feature>
<evidence type="ECO:0008006" key="4">
    <source>
        <dbReference type="Google" id="ProtNLM"/>
    </source>
</evidence>
<sequence>MDLKRIAAGATVAVVLAVGGSVAVATPAHAALRTWYGNYSSESTCWTGVNDKVVQLLRTGQAKSIHRVDCTKKPSGGWSGMVSYNENY</sequence>
<keyword evidence="3" id="KW-1185">Reference proteome</keyword>
<keyword evidence="1" id="KW-0732">Signal</keyword>
<proteinExistence type="predicted"/>
<protein>
    <recommendedName>
        <fullName evidence="4">Secreted protein</fullName>
    </recommendedName>
</protein>
<reference evidence="2 3" key="1">
    <citation type="submission" date="2018-11" db="EMBL/GenBank/DDBJ databases">
        <title>Sequencing the genomes of 1000 actinobacteria strains.</title>
        <authorList>
            <person name="Klenk H.-P."/>
        </authorList>
    </citation>
    <scope>NUCLEOTIDE SEQUENCE [LARGE SCALE GENOMIC DNA]</scope>
    <source>
        <strain evidence="2 3">DSM 14012</strain>
    </source>
</reference>
<evidence type="ECO:0000313" key="3">
    <source>
        <dbReference type="Proteomes" id="UP000266915"/>
    </source>
</evidence>
<organism evidence="2 3">
    <name type="scientific">Plantibacter flavus</name>
    <dbReference type="NCBI Taxonomy" id="150123"/>
    <lineage>
        <taxon>Bacteria</taxon>
        <taxon>Bacillati</taxon>
        <taxon>Actinomycetota</taxon>
        <taxon>Actinomycetes</taxon>
        <taxon>Micrococcales</taxon>
        <taxon>Microbacteriaceae</taxon>
        <taxon>Plantibacter</taxon>
    </lineage>
</organism>
<feature type="signal peptide" evidence="1">
    <location>
        <begin position="1"/>
        <end position="30"/>
    </location>
</feature>
<accession>A0A3N2BXM1</accession>
<comment type="caution">
    <text evidence="2">The sequence shown here is derived from an EMBL/GenBank/DDBJ whole genome shotgun (WGS) entry which is preliminary data.</text>
</comment>
<dbReference type="Proteomes" id="UP000266915">
    <property type="component" value="Unassembled WGS sequence"/>
</dbReference>